<evidence type="ECO:0000256" key="1">
    <source>
        <dbReference type="ARBA" id="ARBA00005417"/>
    </source>
</evidence>
<accession>A0ABY5E6L6</accession>
<dbReference type="SUPFAM" id="SSF52540">
    <property type="entry name" value="P-loop containing nucleoside triphosphate hydrolases"/>
    <property type="match status" value="1"/>
</dbReference>
<evidence type="ECO:0000256" key="3">
    <source>
        <dbReference type="ARBA" id="ARBA00022741"/>
    </source>
</evidence>
<evidence type="ECO:0000259" key="5">
    <source>
        <dbReference type="PROSITE" id="PS50893"/>
    </source>
</evidence>
<keyword evidence="4 6" id="KW-0067">ATP-binding</keyword>
<dbReference type="InterPro" id="IPR050153">
    <property type="entry name" value="Metal_Ion_Import_ABC"/>
</dbReference>
<dbReference type="PANTHER" id="PTHR42734:SF17">
    <property type="entry name" value="METAL TRANSPORT SYSTEM ATP-BINDING PROTEIN TM_0124-RELATED"/>
    <property type="match status" value="1"/>
</dbReference>
<organism evidence="6 7">
    <name type="scientific">Arcobacter roscoffensis</name>
    <dbReference type="NCBI Taxonomy" id="2961520"/>
    <lineage>
        <taxon>Bacteria</taxon>
        <taxon>Pseudomonadati</taxon>
        <taxon>Campylobacterota</taxon>
        <taxon>Epsilonproteobacteria</taxon>
        <taxon>Campylobacterales</taxon>
        <taxon>Arcobacteraceae</taxon>
        <taxon>Arcobacter</taxon>
    </lineage>
</organism>
<dbReference type="Proteomes" id="UP001060012">
    <property type="component" value="Chromosome"/>
</dbReference>
<dbReference type="RefSeq" id="WP_254578003.1">
    <property type="nucleotide sequence ID" value="NZ_CP100595.1"/>
</dbReference>
<dbReference type="GO" id="GO:0005524">
    <property type="term" value="F:ATP binding"/>
    <property type="evidence" value="ECO:0007669"/>
    <property type="project" value="UniProtKB-KW"/>
</dbReference>
<dbReference type="SMART" id="SM00382">
    <property type="entry name" value="AAA"/>
    <property type="match status" value="1"/>
</dbReference>
<proteinExistence type="inferred from homology"/>
<keyword evidence="2" id="KW-0813">Transport</keyword>
<dbReference type="PROSITE" id="PS50893">
    <property type="entry name" value="ABC_TRANSPORTER_2"/>
    <property type="match status" value="1"/>
</dbReference>
<evidence type="ECO:0000256" key="2">
    <source>
        <dbReference type="ARBA" id="ARBA00022448"/>
    </source>
</evidence>
<evidence type="ECO:0000313" key="6">
    <source>
        <dbReference type="EMBL" id="UTJ07829.1"/>
    </source>
</evidence>
<dbReference type="PANTHER" id="PTHR42734">
    <property type="entry name" value="METAL TRANSPORT SYSTEM ATP-BINDING PROTEIN TM_0124-RELATED"/>
    <property type="match status" value="1"/>
</dbReference>
<sequence>MNIIDFENINVGYNEKIVLKDITLKIKENEHWAILGANGSGKSTLMKIIQSELHPRRTNKFKKEILGKSNYSIFELKKQLGIITNDLHNFFSISGSYLSAYEVTLSGYYSSIGIFSHQDFTDEQHQKAQEVMKFLQIEHLKGKKVAAMSTGELRKCIVARALIHEPKAFILDEPTVGLDIKAQINFIAMLKKLSKNCSIILVTHHLEEIFEEIENIALIHKNSIYKSGKKKEILTSQNLSEIFDTKLHIKEKKGRYFVEEIG</sequence>
<evidence type="ECO:0000313" key="7">
    <source>
        <dbReference type="Proteomes" id="UP001060012"/>
    </source>
</evidence>
<protein>
    <submittedName>
        <fullName evidence="6">ATP-binding cassette domain-containing protein</fullName>
    </submittedName>
</protein>
<keyword evidence="7" id="KW-1185">Reference proteome</keyword>
<comment type="similarity">
    <text evidence="1">Belongs to the ABC transporter superfamily.</text>
</comment>
<dbReference type="InterPro" id="IPR003593">
    <property type="entry name" value="AAA+_ATPase"/>
</dbReference>
<evidence type="ECO:0000256" key="4">
    <source>
        <dbReference type="ARBA" id="ARBA00022840"/>
    </source>
</evidence>
<gene>
    <name evidence="6" type="ORF">NJU99_06955</name>
</gene>
<name>A0ABY5E6L6_9BACT</name>
<keyword evidence="3" id="KW-0547">Nucleotide-binding</keyword>
<feature type="domain" description="ABC transporter" evidence="5">
    <location>
        <begin position="4"/>
        <end position="246"/>
    </location>
</feature>
<dbReference type="Pfam" id="PF00005">
    <property type="entry name" value="ABC_tran"/>
    <property type="match status" value="1"/>
</dbReference>
<dbReference type="Gene3D" id="3.40.50.300">
    <property type="entry name" value="P-loop containing nucleotide triphosphate hydrolases"/>
    <property type="match status" value="1"/>
</dbReference>
<dbReference type="EMBL" id="CP100595">
    <property type="protein sequence ID" value="UTJ07829.1"/>
    <property type="molecule type" value="Genomic_DNA"/>
</dbReference>
<dbReference type="InterPro" id="IPR027417">
    <property type="entry name" value="P-loop_NTPase"/>
</dbReference>
<dbReference type="InterPro" id="IPR003439">
    <property type="entry name" value="ABC_transporter-like_ATP-bd"/>
</dbReference>
<reference evidence="6" key="1">
    <citation type="submission" date="2022-07" db="EMBL/GenBank/DDBJ databases">
        <title>Arcobacter roscoffensis sp. nov., a marine bacterium isolated from coastal seawater collected from Roscoff, France.</title>
        <authorList>
            <person name="Pascual J."/>
            <person name="Lepeaux C."/>
            <person name="Methner A."/>
            <person name="Overmann J."/>
        </authorList>
    </citation>
    <scope>NUCLEOTIDE SEQUENCE</scope>
    <source>
        <strain evidence="6">ARW1-2F2</strain>
    </source>
</reference>